<dbReference type="AlphaFoldDB" id="A0A1X0QDT7"/>
<name>A0A1X0QDT7_9MICR</name>
<dbReference type="VEuPathDB" id="MicrosporidiaDB:HERIO_212"/>
<gene>
    <name evidence="1" type="ORF">HERIO_212</name>
</gene>
<reference evidence="1 2" key="1">
    <citation type="journal article" date="2017" name="Environ. Microbiol.">
        <title>Decay of the glycolytic pathway and adaptation to intranuclear parasitism within Enterocytozoonidae microsporidia.</title>
        <authorList>
            <person name="Wiredu Boakye D."/>
            <person name="Jaroenlak P."/>
            <person name="Prachumwat A."/>
            <person name="Williams T.A."/>
            <person name="Bateman K.S."/>
            <person name="Itsathitphaisarn O."/>
            <person name="Sritunyalucksana K."/>
            <person name="Paszkiewicz K.H."/>
            <person name="Moore K.A."/>
            <person name="Stentiford G.D."/>
            <person name="Williams B.A."/>
        </authorList>
    </citation>
    <scope>NUCLEOTIDE SEQUENCE [LARGE SCALE GENOMIC DNA]</scope>
    <source>
        <strain evidence="1 2">GB1</strain>
    </source>
</reference>
<organism evidence="1 2">
    <name type="scientific">Hepatospora eriocheir</name>
    <dbReference type="NCBI Taxonomy" id="1081669"/>
    <lineage>
        <taxon>Eukaryota</taxon>
        <taxon>Fungi</taxon>
        <taxon>Fungi incertae sedis</taxon>
        <taxon>Microsporidia</taxon>
        <taxon>Hepatosporidae</taxon>
        <taxon>Hepatospora</taxon>
    </lineage>
</organism>
<accession>A0A1X0QDT7</accession>
<dbReference type="VEuPathDB" id="MicrosporidiaDB:A0H76_1457"/>
<proteinExistence type="predicted"/>
<evidence type="ECO:0000313" key="1">
    <source>
        <dbReference type="EMBL" id="ORD97956.1"/>
    </source>
</evidence>
<dbReference type="EMBL" id="LVKB01000005">
    <property type="protein sequence ID" value="ORD97956.1"/>
    <property type="molecule type" value="Genomic_DNA"/>
</dbReference>
<evidence type="ECO:0000313" key="2">
    <source>
        <dbReference type="Proteomes" id="UP000192356"/>
    </source>
</evidence>
<dbReference type="Proteomes" id="UP000192356">
    <property type="component" value="Unassembled WGS sequence"/>
</dbReference>
<keyword evidence="2" id="KW-1185">Reference proteome</keyword>
<protein>
    <submittedName>
        <fullName evidence="1">Uncharacterized protein</fullName>
    </submittedName>
</protein>
<comment type="caution">
    <text evidence="1">The sequence shown here is derived from an EMBL/GenBank/DDBJ whole genome shotgun (WGS) entry which is preliminary data.</text>
</comment>
<sequence>MVVSVRCVNVINIEEVYILIKEMNIVFRNIQVNFLKELFKDIKVDKKGNLNNCIDKLNKIKLNDEDYKKEMVDFFNQIFKVVYDDNELNISVLLEEEDDVFFSFIDFYSFDLAKKIFSTYKCENFQTLTEDKKIESFIKIRMEIYDLYVEVISQLKFKKFNNKYEKYKRFEKEIKDCFPSECCLYDFNSSSTISESESVMLKKLIFMVYYYDKKLKNIYKIVVKVNKKQLFIYEKNFDEILNKFNIDLKKFKENEEESLTFYCETYEILELFKENLFMNKRENNDLEAEKILIKKLITEIECKIKCYKNKRVLKMIKEIKEKLNVFLNNIDENNYVDN</sequence>